<keyword evidence="2 8" id="KW-0813">Transport</keyword>
<evidence type="ECO:0000313" key="9">
    <source>
        <dbReference type="EMBL" id="WXG68653.1"/>
    </source>
</evidence>
<proteinExistence type="predicted"/>
<evidence type="ECO:0000256" key="7">
    <source>
        <dbReference type="ARBA" id="ARBA00023291"/>
    </source>
</evidence>
<sequence length="63" mass="6838">MVEVDFDLCESNGVCVGVAPDVFDLNERDELVVSDSAAELPENKDAIDEAIAGCPRAAIRWRT</sequence>
<accession>A0ABZ2PL96</accession>
<keyword evidence="5 8" id="KW-0408">Iron</keyword>
<dbReference type="Proteomes" id="UP001432000">
    <property type="component" value="Chromosome"/>
</dbReference>
<evidence type="ECO:0000256" key="2">
    <source>
        <dbReference type="ARBA" id="ARBA00022448"/>
    </source>
</evidence>
<dbReference type="Gene3D" id="3.30.70.20">
    <property type="match status" value="1"/>
</dbReference>
<evidence type="ECO:0000256" key="8">
    <source>
        <dbReference type="RuleBase" id="RU368020"/>
    </source>
</evidence>
<dbReference type="PRINTS" id="PR00352">
    <property type="entry name" value="3FE4SFRDOXIN"/>
</dbReference>
<keyword evidence="6 8" id="KW-0411">Iron-sulfur</keyword>
<gene>
    <name evidence="9" type="ORF">WDS16_26275</name>
</gene>
<name>A0ABZ2PL96_9NOCA</name>
<evidence type="ECO:0000256" key="5">
    <source>
        <dbReference type="ARBA" id="ARBA00023004"/>
    </source>
</evidence>
<evidence type="ECO:0000256" key="6">
    <source>
        <dbReference type="ARBA" id="ARBA00023014"/>
    </source>
</evidence>
<keyword evidence="7" id="KW-0003">3Fe-4S</keyword>
<evidence type="ECO:0000256" key="3">
    <source>
        <dbReference type="ARBA" id="ARBA00022723"/>
    </source>
</evidence>
<comment type="cofactor">
    <cofactor evidence="1">
        <name>[3Fe-4S] cluster</name>
        <dbReference type="ChEBI" id="CHEBI:21137"/>
    </cofactor>
</comment>
<keyword evidence="4 8" id="KW-0249">Electron transport</keyword>
<dbReference type="EMBL" id="CP147846">
    <property type="protein sequence ID" value="WXG68653.1"/>
    <property type="molecule type" value="Genomic_DNA"/>
</dbReference>
<dbReference type="InterPro" id="IPR001080">
    <property type="entry name" value="3Fe4S_ferredoxin"/>
</dbReference>
<evidence type="ECO:0000256" key="4">
    <source>
        <dbReference type="ARBA" id="ARBA00022982"/>
    </source>
</evidence>
<dbReference type="RefSeq" id="WP_338888999.1">
    <property type="nucleotide sequence ID" value="NZ_CP147846.1"/>
</dbReference>
<dbReference type="InterPro" id="IPR051269">
    <property type="entry name" value="Fe-S_cluster_ET"/>
</dbReference>
<keyword evidence="3 8" id="KW-0479">Metal-binding</keyword>
<comment type="function">
    <text evidence="8">Ferredoxins are iron-sulfur proteins that transfer electrons in a wide variety of metabolic reactions.</text>
</comment>
<keyword evidence="10" id="KW-1185">Reference proteome</keyword>
<dbReference type="PANTHER" id="PTHR36923:SF3">
    <property type="entry name" value="FERREDOXIN"/>
    <property type="match status" value="1"/>
</dbReference>
<organism evidence="9 10">
    <name type="scientific">Rhodococcus sovatensis</name>
    <dbReference type="NCBI Taxonomy" id="1805840"/>
    <lineage>
        <taxon>Bacteria</taxon>
        <taxon>Bacillati</taxon>
        <taxon>Actinomycetota</taxon>
        <taxon>Actinomycetes</taxon>
        <taxon>Mycobacteriales</taxon>
        <taxon>Nocardiaceae</taxon>
        <taxon>Rhodococcus</taxon>
    </lineage>
</organism>
<evidence type="ECO:0000256" key="1">
    <source>
        <dbReference type="ARBA" id="ARBA00001927"/>
    </source>
</evidence>
<protein>
    <recommendedName>
        <fullName evidence="8">Ferredoxin</fullName>
    </recommendedName>
</protein>
<dbReference type="SUPFAM" id="SSF54862">
    <property type="entry name" value="4Fe-4S ferredoxins"/>
    <property type="match status" value="1"/>
</dbReference>
<dbReference type="PANTHER" id="PTHR36923">
    <property type="entry name" value="FERREDOXIN"/>
    <property type="match status" value="1"/>
</dbReference>
<dbReference type="Pfam" id="PF13370">
    <property type="entry name" value="Fer4_13"/>
    <property type="match status" value="1"/>
</dbReference>
<reference evidence="9 10" key="1">
    <citation type="submission" date="2024-03" db="EMBL/GenBank/DDBJ databases">
        <title>Natural products discovery in diverse microorganisms through a two-stage MS feature dereplication strategy.</title>
        <authorList>
            <person name="Zhang R."/>
        </authorList>
    </citation>
    <scope>NUCLEOTIDE SEQUENCE [LARGE SCALE GENOMIC DNA]</scope>
    <source>
        <strain evidence="9 10">18930</strain>
    </source>
</reference>
<evidence type="ECO:0000313" key="10">
    <source>
        <dbReference type="Proteomes" id="UP001432000"/>
    </source>
</evidence>